<reference evidence="1 2" key="1">
    <citation type="submission" date="2024-06" db="EMBL/GenBank/DDBJ databases">
        <title>Draft genome sequence of Geodermatophilus badlandi, a novel member of the Geodermatophilaceae isolated from badland sedimentary rocks in the Red desert, Wyoming, USA.</title>
        <authorList>
            <person name="Ben Tekaya S."/>
            <person name="Nouioui I."/>
            <person name="Flores G.M."/>
            <person name="Shaal M.N."/>
            <person name="Bredoire F."/>
            <person name="Basile F."/>
            <person name="Van Diepen L."/>
            <person name="Ward N.L."/>
        </authorList>
    </citation>
    <scope>NUCLEOTIDE SEQUENCE [LARGE SCALE GENOMIC DNA]</scope>
    <source>
        <strain evidence="1 2">WL48A</strain>
    </source>
</reference>
<dbReference type="EMBL" id="JBFNXQ010000019">
    <property type="protein sequence ID" value="MEX5718397.1"/>
    <property type="molecule type" value="Genomic_DNA"/>
</dbReference>
<gene>
    <name evidence="1" type="ORF">ABQ292_08465</name>
</gene>
<proteinExistence type="predicted"/>
<evidence type="ECO:0000313" key="2">
    <source>
        <dbReference type="Proteomes" id="UP001560045"/>
    </source>
</evidence>
<dbReference type="Proteomes" id="UP001560045">
    <property type="component" value="Unassembled WGS sequence"/>
</dbReference>
<comment type="caution">
    <text evidence="1">The sequence shown here is derived from an EMBL/GenBank/DDBJ whole genome shotgun (WGS) entry which is preliminary data.</text>
</comment>
<dbReference type="RefSeq" id="WP_369205202.1">
    <property type="nucleotide sequence ID" value="NZ_JBFNXQ010000019.1"/>
</dbReference>
<protein>
    <submittedName>
        <fullName evidence="1">Uncharacterized protein</fullName>
    </submittedName>
</protein>
<sequence length="47" mass="5021">MSSSPRIPRSGRPLWAATRAVPGFTVLLGIAYPRVITGIAQVMRTAP</sequence>
<keyword evidence="2" id="KW-1185">Reference proteome</keyword>
<organism evidence="1 2">
    <name type="scientific">Geodermatophilus maliterrae</name>
    <dbReference type="NCBI Taxonomy" id="3162531"/>
    <lineage>
        <taxon>Bacteria</taxon>
        <taxon>Bacillati</taxon>
        <taxon>Actinomycetota</taxon>
        <taxon>Actinomycetes</taxon>
        <taxon>Geodermatophilales</taxon>
        <taxon>Geodermatophilaceae</taxon>
        <taxon>Geodermatophilus</taxon>
    </lineage>
</organism>
<evidence type="ECO:0000313" key="1">
    <source>
        <dbReference type="EMBL" id="MEX5718397.1"/>
    </source>
</evidence>
<name>A0ABV3XD06_9ACTN</name>
<accession>A0ABV3XD06</accession>